<keyword evidence="2" id="KW-0812">Transmembrane</keyword>
<keyword evidence="2" id="KW-1133">Transmembrane helix</keyword>
<keyword evidence="2" id="KW-0472">Membrane</keyword>
<feature type="transmembrane region" description="Helical" evidence="2">
    <location>
        <begin position="12"/>
        <end position="28"/>
    </location>
</feature>
<comment type="caution">
    <text evidence="3">The sequence shown here is derived from an EMBL/GenBank/DDBJ whole genome shotgun (WGS) entry which is preliminary data.</text>
</comment>
<organism evidence="3 4">
    <name type="scientific">Pseudocercospora eumusae</name>
    <dbReference type="NCBI Taxonomy" id="321146"/>
    <lineage>
        <taxon>Eukaryota</taxon>
        <taxon>Fungi</taxon>
        <taxon>Dikarya</taxon>
        <taxon>Ascomycota</taxon>
        <taxon>Pezizomycotina</taxon>
        <taxon>Dothideomycetes</taxon>
        <taxon>Dothideomycetidae</taxon>
        <taxon>Mycosphaerellales</taxon>
        <taxon>Mycosphaerellaceae</taxon>
        <taxon>Pseudocercospora</taxon>
    </lineage>
</organism>
<evidence type="ECO:0000256" key="2">
    <source>
        <dbReference type="SAM" id="Phobius"/>
    </source>
</evidence>
<reference evidence="3 4" key="1">
    <citation type="submission" date="2015-07" db="EMBL/GenBank/DDBJ databases">
        <title>Comparative genomics of the Sigatoka disease complex on banana suggests a link between parallel evolutionary changes in Pseudocercospora fijiensis and Pseudocercospora eumusae and increased virulence on the banana host.</title>
        <authorList>
            <person name="Chang T.-C."/>
            <person name="Salvucci A."/>
            <person name="Crous P.W."/>
            <person name="Stergiopoulos I."/>
        </authorList>
    </citation>
    <scope>NUCLEOTIDE SEQUENCE [LARGE SCALE GENOMIC DNA]</scope>
    <source>
        <strain evidence="3 4">CBS 114824</strain>
    </source>
</reference>
<dbReference type="Proteomes" id="UP000070133">
    <property type="component" value="Unassembled WGS sequence"/>
</dbReference>
<keyword evidence="4" id="KW-1185">Reference proteome</keyword>
<feature type="compositionally biased region" description="Basic and acidic residues" evidence="1">
    <location>
        <begin position="60"/>
        <end position="81"/>
    </location>
</feature>
<sequence length="102" mass="11853">MVSLENPGKREIAIVVLFGVLMAAKGIIHQHNKKQAKGYDGRRDSSSRRSPRRGRSTRRRSIEEDPVHPRPGLTRDESRERRRLRRICEEKDHFAAGHTPYQ</sequence>
<accession>A0A139HME4</accession>
<evidence type="ECO:0000313" key="4">
    <source>
        <dbReference type="Proteomes" id="UP000070133"/>
    </source>
</evidence>
<name>A0A139HME4_9PEZI</name>
<evidence type="ECO:0000313" key="3">
    <source>
        <dbReference type="EMBL" id="KXT03586.1"/>
    </source>
</evidence>
<proteinExistence type="predicted"/>
<dbReference type="AlphaFoldDB" id="A0A139HME4"/>
<evidence type="ECO:0000256" key="1">
    <source>
        <dbReference type="SAM" id="MobiDB-lite"/>
    </source>
</evidence>
<protein>
    <submittedName>
        <fullName evidence="3">Uncharacterized protein</fullName>
    </submittedName>
</protein>
<feature type="compositionally biased region" description="Basic residues" evidence="1">
    <location>
        <begin position="49"/>
        <end position="59"/>
    </location>
</feature>
<dbReference type="EMBL" id="LFZN01000029">
    <property type="protein sequence ID" value="KXT03586.1"/>
    <property type="molecule type" value="Genomic_DNA"/>
</dbReference>
<gene>
    <name evidence="3" type="ORF">AC578_9997</name>
</gene>
<feature type="compositionally biased region" description="Basic and acidic residues" evidence="1">
    <location>
        <begin position="37"/>
        <end position="47"/>
    </location>
</feature>
<feature type="region of interest" description="Disordered" evidence="1">
    <location>
        <begin position="29"/>
        <end position="81"/>
    </location>
</feature>